<dbReference type="Proteomes" id="UP000277671">
    <property type="component" value="Unassembled WGS sequence"/>
</dbReference>
<keyword evidence="1" id="KW-0547">Nucleotide-binding</keyword>
<dbReference type="InterPro" id="IPR003593">
    <property type="entry name" value="AAA+_ATPase"/>
</dbReference>
<sequence length="283" mass="30295">MPTELVHNVAGAAAAGPSQNPADDDLVIDLAGVNVVRTGTHLLRDLSWRVELDERWVVLGPNGAGKTTLLNLAGGRAHPTSGTVRVLGERIGRTDMAELRTRIGLTTAGLAERIPADEPVRDVVLTAAWSVVGRWRESYDAMDEVRARALLEQFGVAGLADRRYGTLSEGERKRVQIARALMTDPELLLLDEPAAGLDLGGREDLVTRLANLARDPDAPALVLITHHVEEIPPGFTHALLLREGGVVAQGLLGDTITGENLTRTFGVALTVERVGERFAARAA</sequence>
<proteinExistence type="predicted"/>
<dbReference type="SMART" id="SM00382">
    <property type="entry name" value="AAA"/>
    <property type="match status" value="1"/>
</dbReference>
<dbReference type="Pfam" id="PF00005">
    <property type="entry name" value="ABC_tran"/>
    <property type="match status" value="1"/>
</dbReference>
<dbReference type="Gene3D" id="3.40.50.300">
    <property type="entry name" value="P-loop containing nucleotide triphosphate hydrolases"/>
    <property type="match status" value="1"/>
</dbReference>
<reference evidence="4 5" key="1">
    <citation type="submission" date="2018-10" db="EMBL/GenBank/DDBJ databases">
        <title>Sequencing the genomes of 1000 actinobacteria strains.</title>
        <authorList>
            <person name="Klenk H.-P."/>
        </authorList>
    </citation>
    <scope>NUCLEOTIDE SEQUENCE [LARGE SCALE GENOMIC DNA]</scope>
    <source>
        <strain evidence="4 5">DSM 45175</strain>
    </source>
</reference>
<dbReference type="FunFam" id="3.40.50.300:FF:001031">
    <property type="entry name" value="Iron ABC transporter ATP-binding protein"/>
    <property type="match status" value="1"/>
</dbReference>
<dbReference type="AlphaFoldDB" id="A0A495JPY4"/>
<dbReference type="PROSITE" id="PS50893">
    <property type="entry name" value="ABC_TRANSPORTER_2"/>
    <property type="match status" value="1"/>
</dbReference>
<dbReference type="PANTHER" id="PTHR43158:SF2">
    <property type="entry name" value="SKFA PEPTIDE EXPORT ATP-BINDING PROTEIN SKFE"/>
    <property type="match status" value="1"/>
</dbReference>
<dbReference type="SUPFAM" id="SSF52540">
    <property type="entry name" value="P-loop containing nucleoside triphosphate hydrolases"/>
    <property type="match status" value="1"/>
</dbReference>
<dbReference type="InterPro" id="IPR027417">
    <property type="entry name" value="P-loop_NTPase"/>
</dbReference>
<feature type="domain" description="ABC transporter" evidence="3">
    <location>
        <begin position="28"/>
        <end position="268"/>
    </location>
</feature>
<keyword evidence="2 4" id="KW-0067">ATP-binding</keyword>
<organism evidence="4 5">
    <name type="scientific">Micromonospora pisi</name>
    <dbReference type="NCBI Taxonomy" id="589240"/>
    <lineage>
        <taxon>Bacteria</taxon>
        <taxon>Bacillati</taxon>
        <taxon>Actinomycetota</taxon>
        <taxon>Actinomycetes</taxon>
        <taxon>Micromonosporales</taxon>
        <taxon>Micromonosporaceae</taxon>
        <taxon>Micromonospora</taxon>
    </lineage>
</organism>
<evidence type="ECO:0000256" key="2">
    <source>
        <dbReference type="ARBA" id="ARBA00022840"/>
    </source>
</evidence>
<protein>
    <submittedName>
        <fullName evidence="4">Iron complex transport system ATP-binding protein</fullName>
    </submittedName>
</protein>
<dbReference type="GO" id="GO:0016887">
    <property type="term" value="F:ATP hydrolysis activity"/>
    <property type="evidence" value="ECO:0007669"/>
    <property type="project" value="InterPro"/>
</dbReference>
<dbReference type="EMBL" id="RBKT01000001">
    <property type="protein sequence ID" value="RKR90588.1"/>
    <property type="molecule type" value="Genomic_DNA"/>
</dbReference>
<keyword evidence="5" id="KW-1185">Reference proteome</keyword>
<dbReference type="InterPro" id="IPR003439">
    <property type="entry name" value="ABC_transporter-like_ATP-bd"/>
</dbReference>
<comment type="caution">
    <text evidence="4">The sequence shown here is derived from an EMBL/GenBank/DDBJ whole genome shotgun (WGS) entry which is preliminary data.</text>
</comment>
<evidence type="ECO:0000256" key="1">
    <source>
        <dbReference type="ARBA" id="ARBA00022741"/>
    </source>
</evidence>
<evidence type="ECO:0000259" key="3">
    <source>
        <dbReference type="PROSITE" id="PS50893"/>
    </source>
</evidence>
<name>A0A495JPY4_9ACTN</name>
<dbReference type="PANTHER" id="PTHR43158">
    <property type="entry name" value="SKFA PEPTIDE EXPORT ATP-BINDING PROTEIN SKFE"/>
    <property type="match status" value="1"/>
</dbReference>
<dbReference type="GO" id="GO:0005524">
    <property type="term" value="F:ATP binding"/>
    <property type="evidence" value="ECO:0007669"/>
    <property type="project" value="UniProtKB-KW"/>
</dbReference>
<evidence type="ECO:0000313" key="4">
    <source>
        <dbReference type="EMBL" id="RKR90588.1"/>
    </source>
</evidence>
<gene>
    <name evidence="4" type="ORF">BDK92_4966</name>
</gene>
<accession>A0A495JPY4</accession>
<evidence type="ECO:0000313" key="5">
    <source>
        <dbReference type="Proteomes" id="UP000277671"/>
    </source>
</evidence>